<protein>
    <submittedName>
        <fullName evidence="2">Alpha/beta fold hydrolase</fullName>
    </submittedName>
</protein>
<keyword evidence="3" id="KW-1185">Reference proteome</keyword>
<feature type="domain" description="AB hydrolase-1" evidence="1">
    <location>
        <begin position="23"/>
        <end position="247"/>
    </location>
</feature>
<dbReference type="InterPro" id="IPR000073">
    <property type="entry name" value="AB_hydrolase_1"/>
</dbReference>
<evidence type="ECO:0000313" key="3">
    <source>
        <dbReference type="Proteomes" id="UP000280444"/>
    </source>
</evidence>
<dbReference type="AlphaFoldDB" id="A0A3P1SC01"/>
<evidence type="ECO:0000259" key="1">
    <source>
        <dbReference type="Pfam" id="PF12697"/>
    </source>
</evidence>
<organism evidence="2 3">
    <name type="scientific">Schaalia canis</name>
    <dbReference type="NCBI Taxonomy" id="100469"/>
    <lineage>
        <taxon>Bacteria</taxon>
        <taxon>Bacillati</taxon>
        <taxon>Actinomycetota</taxon>
        <taxon>Actinomycetes</taxon>
        <taxon>Actinomycetales</taxon>
        <taxon>Actinomycetaceae</taxon>
        <taxon>Schaalia</taxon>
    </lineage>
</organism>
<gene>
    <name evidence="2" type="ORF">EII11_08940</name>
</gene>
<dbReference type="PRINTS" id="PR00111">
    <property type="entry name" value="ABHYDROLASE"/>
</dbReference>
<name>A0A3P1SC01_9ACTO</name>
<proteinExistence type="predicted"/>
<dbReference type="Proteomes" id="UP000280444">
    <property type="component" value="Unassembled WGS sequence"/>
</dbReference>
<dbReference type="InterPro" id="IPR050228">
    <property type="entry name" value="Carboxylesterase_BioH"/>
</dbReference>
<sequence length="260" mass="28985">MTPQRLPLAVHQYGLPEGIAPPILLVHGLTEAGTTWPDAVEHWGRRFHIIAPDLRGHGESPRFMPEELSHCPEIMRDDLLDIIRTSTEPVIIVAHSMGANLVLSIASEHPQLVRALVLEDPAKPMFDAPLEDFAQETLAFVESMNSVTQRQMAVARMKRETSWSQAEIDAWAECKPLVDRGYLRGGLGLLPCYTEDTYQALSVPTLLILPEPAPMAPQRQAVTNPLVRWAIVEKAGHCVRRDQPEAYYCAVEDFLADVLT</sequence>
<dbReference type="PANTHER" id="PTHR43194">
    <property type="entry name" value="HYDROLASE ALPHA/BETA FOLD FAMILY"/>
    <property type="match status" value="1"/>
</dbReference>
<dbReference type="Pfam" id="PF12697">
    <property type="entry name" value="Abhydrolase_6"/>
    <property type="match status" value="1"/>
</dbReference>
<dbReference type="Gene3D" id="3.40.50.1820">
    <property type="entry name" value="alpha/beta hydrolase"/>
    <property type="match status" value="1"/>
</dbReference>
<dbReference type="InterPro" id="IPR029058">
    <property type="entry name" value="AB_hydrolase_fold"/>
</dbReference>
<evidence type="ECO:0000313" key="2">
    <source>
        <dbReference type="EMBL" id="RRC94678.1"/>
    </source>
</evidence>
<dbReference type="GO" id="GO:0016787">
    <property type="term" value="F:hydrolase activity"/>
    <property type="evidence" value="ECO:0007669"/>
    <property type="project" value="UniProtKB-KW"/>
</dbReference>
<dbReference type="PANTHER" id="PTHR43194:SF2">
    <property type="entry name" value="PEROXISOMAL MEMBRANE PROTEIN LPX1"/>
    <property type="match status" value="1"/>
</dbReference>
<dbReference type="EMBL" id="RQZF01000011">
    <property type="protein sequence ID" value="RRC94678.1"/>
    <property type="molecule type" value="Genomic_DNA"/>
</dbReference>
<dbReference type="RefSeq" id="WP_124871765.1">
    <property type="nucleotide sequence ID" value="NZ_RQZF01000011.1"/>
</dbReference>
<dbReference type="OrthoDB" id="8444301at2"/>
<reference evidence="2 3" key="1">
    <citation type="submission" date="2018-11" db="EMBL/GenBank/DDBJ databases">
        <title>Genomes From Bacteria Associated with the Canine Oral Cavity: a Test Case for Automated Genome-Based Taxonomic Assignment.</title>
        <authorList>
            <person name="Coil D.A."/>
            <person name="Jospin G."/>
            <person name="Darling A.E."/>
            <person name="Wallis C."/>
            <person name="Davis I.J."/>
            <person name="Harris S."/>
            <person name="Eisen J.A."/>
            <person name="Holcombe L.J."/>
            <person name="O'Flynn C."/>
        </authorList>
    </citation>
    <scope>NUCLEOTIDE SEQUENCE [LARGE SCALE GENOMIC DNA]</scope>
    <source>
        <strain evidence="2 3">OH770</strain>
    </source>
</reference>
<dbReference type="SUPFAM" id="SSF53474">
    <property type="entry name" value="alpha/beta-Hydrolases"/>
    <property type="match status" value="1"/>
</dbReference>
<keyword evidence="2" id="KW-0378">Hydrolase</keyword>
<comment type="caution">
    <text evidence="2">The sequence shown here is derived from an EMBL/GenBank/DDBJ whole genome shotgun (WGS) entry which is preliminary data.</text>
</comment>
<accession>A0A3P1SC01</accession>